<keyword evidence="8" id="KW-1185">Reference proteome</keyword>
<reference evidence="7" key="1">
    <citation type="journal article" date="2022" name="IScience">
        <title>Evolution of zygomycete secretomes and the origins of terrestrial fungal ecologies.</title>
        <authorList>
            <person name="Chang Y."/>
            <person name="Wang Y."/>
            <person name="Mondo S."/>
            <person name="Ahrendt S."/>
            <person name="Andreopoulos W."/>
            <person name="Barry K."/>
            <person name="Beard J."/>
            <person name="Benny G.L."/>
            <person name="Blankenship S."/>
            <person name="Bonito G."/>
            <person name="Cuomo C."/>
            <person name="Desiro A."/>
            <person name="Gervers K.A."/>
            <person name="Hundley H."/>
            <person name="Kuo A."/>
            <person name="LaButti K."/>
            <person name="Lang B.F."/>
            <person name="Lipzen A."/>
            <person name="O'Donnell K."/>
            <person name="Pangilinan J."/>
            <person name="Reynolds N."/>
            <person name="Sandor L."/>
            <person name="Smith M.E."/>
            <person name="Tsang A."/>
            <person name="Grigoriev I.V."/>
            <person name="Stajich J.E."/>
            <person name="Spatafora J.W."/>
        </authorList>
    </citation>
    <scope>NUCLEOTIDE SEQUENCE</scope>
    <source>
        <strain evidence="7">RSA 2281</strain>
    </source>
</reference>
<evidence type="ECO:0000256" key="1">
    <source>
        <dbReference type="ARBA" id="ARBA00022723"/>
    </source>
</evidence>
<dbReference type="GO" id="GO:0004497">
    <property type="term" value="F:monooxygenase activity"/>
    <property type="evidence" value="ECO:0007669"/>
    <property type="project" value="UniProtKB-KW"/>
</dbReference>
<dbReference type="Proteomes" id="UP001209540">
    <property type="component" value="Unassembled WGS sequence"/>
</dbReference>
<dbReference type="EMBL" id="JAIXMP010000008">
    <property type="protein sequence ID" value="KAI9269164.1"/>
    <property type="molecule type" value="Genomic_DNA"/>
</dbReference>
<keyword evidence="1 5" id="KW-0479">Metal-binding</keyword>
<gene>
    <name evidence="7" type="ORF">BDA99DRAFT_435147</name>
</gene>
<evidence type="ECO:0000256" key="3">
    <source>
        <dbReference type="ARBA" id="ARBA00023004"/>
    </source>
</evidence>
<dbReference type="InterPro" id="IPR002401">
    <property type="entry name" value="Cyt_P450_E_grp-I"/>
</dbReference>
<evidence type="ECO:0000256" key="5">
    <source>
        <dbReference type="PIRSR" id="PIRSR602401-1"/>
    </source>
</evidence>
<name>A0AAD5PHZ6_9FUNG</name>
<keyword evidence="3 5" id="KW-0408">Iron</keyword>
<comment type="caution">
    <text evidence="7">The sequence shown here is derived from an EMBL/GenBank/DDBJ whole genome shotgun (WGS) entry which is preliminary data.</text>
</comment>
<dbReference type="GO" id="GO:0016705">
    <property type="term" value="F:oxidoreductase activity, acting on paired donors, with incorporation or reduction of molecular oxygen"/>
    <property type="evidence" value="ECO:0007669"/>
    <property type="project" value="InterPro"/>
</dbReference>
<evidence type="ECO:0000313" key="7">
    <source>
        <dbReference type="EMBL" id="KAI9269164.1"/>
    </source>
</evidence>
<dbReference type="GO" id="GO:0020037">
    <property type="term" value="F:heme binding"/>
    <property type="evidence" value="ECO:0007669"/>
    <property type="project" value="InterPro"/>
</dbReference>
<evidence type="ECO:0000313" key="8">
    <source>
        <dbReference type="Proteomes" id="UP001209540"/>
    </source>
</evidence>
<evidence type="ECO:0000256" key="6">
    <source>
        <dbReference type="RuleBase" id="RU000461"/>
    </source>
</evidence>
<reference evidence="7" key="2">
    <citation type="submission" date="2023-02" db="EMBL/GenBank/DDBJ databases">
        <authorList>
            <consortium name="DOE Joint Genome Institute"/>
            <person name="Mondo S.J."/>
            <person name="Chang Y."/>
            <person name="Wang Y."/>
            <person name="Ahrendt S."/>
            <person name="Andreopoulos W."/>
            <person name="Barry K."/>
            <person name="Beard J."/>
            <person name="Benny G.L."/>
            <person name="Blankenship S."/>
            <person name="Bonito G."/>
            <person name="Cuomo C."/>
            <person name="Desiro A."/>
            <person name="Gervers K.A."/>
            <person name="Hundley H."/>
            <person name="Kuo A."/>
            <person name="LaButti K."/>
            <person name="Lang B.F."/>
            <person name="Lipzen A."/>
            <person name="O'Donnell K."/>
            <person name="Pangilinan J."/>
            <person name="Reynolds N."/>
            <person name="Sandor L."/>
            <person name="Smith M.W."/>
            <person name="Tsang A."/>
            <person name="Grigoriev I.V."/>
            <person name="Stajich J.E."/>
            <person name="Spatafora J.W."/>
        </authorList>
    </citation>
    <scope>NUCLEOTIDE SEQUENCE</scope>
    <source>
        <strain evidence="7">RSA 2281</strain>
    </source>
</reference>
<dbReference type="InterPro" id="IPR001128">
    <property type="entry name" value="Cyt_P450"/>
</dbReference>
<dbReference type="InterPro" id="IPR050364">
    <property type="entry name" value="Cytochrome_P450_fung"/>
</dbReference>
<dbReference type="Gene3D" id="1.10.630.10">
    <property type="entry name" value="Cytochrome P450"/>
    <property type="match status" value="2"/>
</dbReference>
<comment type="cofactor">
    <cofactor evidence="5">
        <name>heme</name>
        <dbReference type="ChEBI" id="CHEBI:30413"/>
    </cofactor>
</comment>
<dbReference type="InterPro" id="IPR036396">
    <property type="entry name" value="Cyt_P450_sf"/>
</dbReference>
<dbReference type="PROSITE" id="PS00086">
    <property type="entry name" value="CYTOCHROME_P450"/>
    <property type="match status" value="1"/>
</dbReference>
<evidence type="ECO:0000256" key="2">
    <source>
        <dbReference type="ARBA" id="ARBA00023002"/>
    </source>
</evidence>
<dbReference type="GO" id="GO:0005506">
    <property type="term" value="F:iron ion binding"/>
    <property type="evidence" value="ECO:0007669"/>
    <property type="project" value="InterPro"/>
</dbReference>
<proteinExistence type="inferred from homology"/>
<evidence type="ECO:0000256" key="4">
    <source>
        <dbReference type="ARBA" id="ARBA00023033"/>
    </source>
</evidence>
<dbReference type="PANTHER" id="PTHR46300">
    <property type="entry name" value="P450, PUTATIVE (EUROFUNG)-RELATED-RELATED"/>
    <property type="match status" value="1"/>
</dbReference>
<dbReference type="InterPro" id="IPR017972">
    <property type="entry name" value="Cyt_P450_CS"/>
</dbReference>
<dbReference type="PANTHER" id="PTHR46300:SF2">
    <property type="entry name" value="CYTOCHROME P450 MONOOXYGENASE ALNH-RELATED"/>
    <property type="match status" value="1"/>
</dbReference>
<keyword evidence="4 6" id="KW-0503">Monooxygenase</keyword>
<dbReference type="AlphaFoldDB" id="A0AAD5PHZ6"/>
<sequence length="433" mass="48997">MQYIIGHLLNFIIKMQAHKLKVWHDELGPVIRLQIGAQPWIVVSDPSIVHYLFTTNGTTSSNRPYQILSAHYYSRDNSGIAFGKANTRWRRLRTIAASSALSPAAVSKHMKFIRSEAVRLAEELISSSTQSILENKNGINPLGSFRRASLNYVFRAVFGTCIESGDDPRLQSALDFTDQTNMLIGTHKDFEGFLPILSYINSWLPNRGNKLLGEFLRTRDPFLRAATNVGYGSAWLIAILLHHPDVYKDLCNEVDAFIRTHEGRLPDFSERDQLPLLTSCQKESMRFRGTNDVTLPHLIEKDVNYKGYLFPKGVLVLPSAYAMHRDPDRYPDPEKFIATRFLSNNKTMAASAAGKVEDRDHFMFGFGRRICPAMHLAEVQMFILVTNILARCDLKPPLDRTLPDLDDGRDAGAVMSPPPFKVIFTKRENSLLK</sequence>
<keyword evidence="5 6" id="KW-0349">Heme</keyword>
<keyword evidence="2 6" id="KW-0560">Oxidoreductase</keyword>
<dbReference type="Pfam" id="PF00067">
    <property type="entry name" value="p450"/>
    <property type="match status" value="2"/>
</dbReference>
<comment type="similarity">
    <text evidence="6">Belongs to the cytochrome P450 family.</text>
</comment>
<feature type="binding site" description="axial binding residue" evidence="5">
    <location>
        <position position="371"/>
    </location>
    <ligand>
        <name>heme</name>
        <dbReference type="ChEBI" id="CHEBI:30413"/>
    </ligand>
    <ligandPart>
        <name>Fe</name>
        <dbReference type="ChEBI" id="CHEBI:18248"/>
    </ligandPart>
</feature>
<accession>A0AAD5PHZ6</accession>
<dbReference type="SUPFAM" id="SSF48264">
    <property type="entry name" value="Cytochrome P450"/>
    <property type="match status" value="1"/>
</dbReference>
<organism evidence="7 8">
    <name type="scientific">Phascolomyces articulosus</name>
    <dbReference type="NCBI Taxonomy" id="60185"/>
    <lineage>
        <taxon>Eukaryota</taxon>
        <taxon>Fungi</taxon>
        <taxon>Fungi incertae sedis</taxon>
        <taxon>Mucoromycota</taxon>
        <taxon>Mucoromycotina</taxon>
        <taxon>Mucoromycetes</taxon>
        <taxon>Mucorales</taxon>
        <taxon>Lichtheimiaceae</taxon>
        <taxon>Phascolomyces</taxon>
    </lineage>
</organism>
<protein>
    <submittedName>
        <fullName evidence="7">Cytochrome P450</fullName>
    </submittedName>
</protein>
<dbReference type="PRINTS" id="PR00463">
    <property type="entry name" value="EP450I"/>
</dbReference>